<sequence>MQTPIIRISDLLEHVNPTVLILDIEGAEVDLLPDRLPAGLRLIMVELHTPDIGDEATASVVNTIMSQGFTLKHLRAQTWAFER</sequence>
<reference evidence="1 2" key="1">
    <citation type="submission" date="2019-04" db="EMBL/GenBank/DDBJ databases">
        <title>Crypto-aerobic microbial life in anoxic (sulfidic) marine sediments.</title>
        <authorList>
            <person name="Bhattacharya S."/>
            <person name="Roy C."/>
            <person name="Mondal N."/>
            <person name="Sarkar J."/>
            <person name="Mandal S."/>
            <person name="Rameez M.J."/>
            <person name="Ghosh W."/>
        </authorList>
    </citation>
    <scope>NUCLEOTIDE SEQUENCE [LARGE SCALE GENOMIC DNA]</scope>
    <source>
        <strain evidence="1 2">SBBB</strain>
    </source>
</reference>
<dbReference type="RefSeq" id="WP_136870056.1">
    <property type="nucleotide sequence ID" value="NZ_SWAV01000007.1"/>
</dbReference>
<accession>A0A4U0YJ18</accession>
<comment type="caution">
    <text evidence="1">The sequence shown here is derived from an EMBL/GenBank/DDBJ whole genome shotgun (WGS) entry which is preliminary data.</text>
</comment>
<gene>
    <name evidence="1" type="ORF">FA869_15895</name>
</gene>
<dbReference type="Proteomes" id="UP000305198">
    <property type="component" value="Unassembled WGS sequence"/>
</dbReference>
<dbReference type="AlphaFoldDB" id="A0A4U0YJ18"/>
<dbReference type="GO" id="GO:0008168">
    <property type="term" value="F:methyltransferase activity"/>
    <property type="evidence" value="ECO:0007669"/>
    <property type="project" value="UniProtKB-KW"/>
</dbReference>
<keyword evidence="1" id="KW-0489">Methyltransferase</keyword>
<evidence type="ECO:0000313" key="2">
    <source>
        <dbReference type="Proteomes" id="UP000305198"/>
    </source>
</evidence>
<proteinExistence type="predicted"/>
<name>A0A4U0YJ18_9GAMM</name>
<protein>
    <submittedName>
        <fullName evidence="1">FkbM family methyltransferase</fullName>
    </submittedName>
</protein>
<keyword evidence="1" id="KW-0808">Transferase</keyword>
<dbReference type="GO" id="GO:0032259">
    <property type="term" value="P:methylation"/>
    <property type="evidence" value="ECO:0007669"/>
    <property type="project" value="UniProtKB-KW"/>
</dbReference>
<dbReference type="EMBL" id="SWAV01000007">
    <property type="protein sequence ID" value="TKA89684.1"/>
    <property type="molecule type" value="Genomic_DNA"/>
</dbReference>
<organism evidence="1 2">
    <name type="scientific">Halopseudomonas bauzanensis</name>
    <dbReference type="NCBI Taxonomy" id="653930"/>
    <lineage>
        <taxon>Bacteria</taxon>
        <taxon>Pseudomonadati</taxon>
        <taxon>Pseudomonadota</taxon>
        <taxon>Gammaproteobacteria</taxon>
        <taxon>Pseudomonadales</taxon>
        <taxon>Pseudomonadaceae</taxon>
        <taxon>Halopseudomonas</taxon>
    </lineage>
</organism>
<evidence type="ECO:0000313" key="1">
    <source>
        <dbReference type="EMBL" id="TKA89684.1"/>
    </source>
</evidence>